<keyword evidence="2" id="KW-0067">ATP-binding</keyword>
<keyword evidence="3" id="KW-1185">Reference proteome</keyword>
<feature type="chain" id="PRO_5016811501" evidence="1">
    <location>
        <begin position="35"/>
        <end position="146"/>
    </location>
</feature>
<feature type="signal peptide" evidence="1">
    <location>
        <begin position="1"/>
        <end position="34"/>
    </location>
</feature>
<sequence length="146" mass="13203">MSANLPLTRRIARAALLIAAGAAPVIGAAGSASAAELPQADLGSVSALDGAAVGSTVDSGAQQATKTVGAAGGKAVQQGVPAAGKAVGDVAKTATPAVQKAAGDTAGGAGTLLGETASTATQGAGAAKAPAGGTLGGLPVQGLPIG</sequence>
<dbReference type="Proteomes" id="UP000253741">
    <property type="component" value="Unassembled WGS sequence"/>
</dbReference>
<dbReference type="GO" id="GO:0005524">
    <property type="term" value="F:ATP binding"/>
    <property type="evidence" value="ECO:0007669"/>
    <property type="project" value="UniProtKB-KW"/>
</dbReference>
<keyword evidence="1" id="KW-0732">Signal</keyword>
<keyword evidence="2" id="KW-0547">Nucleotide-binding</keyword>
<protein>
    <submittedName>
        <fullName evidence="2">ATP-binding protein</fullName>
    </submittedName>
</protein>
<name>A0A370BG40_9ACTN</name>
<dbReference type="EMBL" id="QQNA01000029">
    <property type="protein sequence ID" value="RDG39244.1"/>
    <property type="molecule type" value="Genomic_DNA"/>
</dbReference>
<evidence type="ECO:0000313" key="2">
    <source>
        <dbReference type="EMBL" id="RDG39244.1"/>
    </source>
</evidence>
<dbReference type="RefSeq" id="WP_114622459.1">
    <property type="nucleotide sequence ID" value="NZ_QQNA01000029.1"/>
</dbReference>
<organism evidence="2 3">
    <name type="scientific">Streptomyces corynorhini</name>
    <dbReference type="NCBI Taxonomy" id="2282652"/>
    <lineage>
        <taxon>Bacteria</taxon>
        <taxon>Bacillati</taxon>
        <taxon>Actinomycetota</taxon>
        <taxon>Actinomycetes</taxon>
        <taxon>Kitasatosporales</taxon>
        <taxon>Streptomycetaceae</taxon>
        <taxon>Streptomyces</taxon>
    </lineage>
</organism>
<reference evidence="2 3" key="1">
    <citation type="submission" date="2018-07" db="EMBL/GenBank/DDBJ databases">
        <title>Streptomyces species from bats.</title>
        <authorList>
            <person name="Dunlap C."/>
        </authorList>
    </citation>
    <scope>NUCLEOTIDE SEQUENCE [LARGE SCALE GENOMIC DNA]</scope>
    <source>
        <strain evidence="2 3">AC230</strain>
    </source>
</reference>
<proteinExistence type="predicted"/>
<evidence type="ECO:0000256" key="1">
    <source>
        <dbReference type="SAM" id="SignalP"/>
    </source>
</evidence>
<gene>
    <name evidence="2" type="ORF">DVH02_05060</name>
</gene>
<dbReference type="AlphaFoldDB" id="A0A370BG40"/>
<evidence type="ECO:0000313" key="3">
    <source>
        <dbReference type="Proteomes" id="UP000253741"/>
    </source>
</evidence>
<accession>A0A370BG40</accession>
<comment type="caution">
    <text evidence="2">The sequence shown here is derived from an EMBL/GenBank/DDBJ whole genome shotgun (WGS) entry which is preliminary data.</text>
</comment>